<name>A0A8J8W1V7_9EURO</name>
<dbReference type="Proteomes" id="UP000631181">
    <property type="component" value="Unassembled WGS sequence"/>
</dbReference>
<evidence type="ECO:0000313" key="1">
    <source>
        <dbReference type="EMBL" id="KAF7715898.1"/>
    </source>
</evidence>
<reference evidence="1" key="1">
    <citation type="journal article" date="2020" name="Front. Microbiol.">
        <title>Gene regulatory networks of Penicillium echinulatum 2HH and Penicillium oxalicum 114-2 inferred by a computational biology approach.</title>
        <authorList>
            <person name="Lenz A.R."/>
            <person name="Galan-Vasquez E."/>
            <person name="Balbinot E."/>
            <person name="De Abreu F.P."/>
            <person name="De Oliveira N.S."/>
            <person name="Da Rosa L.O."/>
            <person name="De Avila E Silva S."/>
            <person name="Camassola M."/>
            <person name="Dillon A.J.P."/>
            <person name="Perez-Rueda E."/>
        </authorList>
    </citation>
    <scope>NUCLEOTIDE SEQUENCE</scope>
    <source>
        <strain evidence="1">S1M29</strain>
    </source>
</reference>
<sequence>MPQLWEAKLEIYEGNHRAVEEMLATENSSLSFSTVVQIKNLENLRDYLEEEGDPHEQLVNVRALIKAYRKKLLLWEDGKVTYWSKGECIHGPVDFDRTFEDVKKYNEQCRGTSFWVEGLNGPGSVPQLAFNVPAWKAQAAPSGARWHHHMIYFHLRVSSLPTALAGVAVPVQARPHPQKFTFIDDTGSTLPTIFMDDAMSLQAGPMGVLGPPFLCYLQIRNYNGNMAWHETHLYEFHMQIRIAQGGLKYLRPDHKWIPQQTFVMREAYNPQIHVRLSGSWMRNIVYTATVPDNLGVLYLAGTITALRGMLPTVNVRDARTPAPFIPQGGPNATFPRPL</sequence>
<protein>
    <submittedName>
        <fullName evidence="1">Uncharacterized protein</fullName>
    </submittedName>
</protein>
<keyword evidence="2" id="KW-1185">Reference proteome</keyword>
<organism evidence="1 2">
    <name type="scientific">Penicillium ucsense</name>
    <dbReference type="NCBI Taxonomy" id="2839758"/>
    <lineage>
        <taxon>Eukaryota</taxon>
        <taxon>Fungi</taxon>
        <taxon>Dikarya</taxon>
        <taxon>Ascomycota</taxon>
        <taxon>Pezizomycotina</taxon>
        <taxon>Eurotiomycetes</taxon>
        <taxon>Eurotiomycetidae</taxon>
        <taxon>Eurotiales</taxon>
        <taxon>Aspergillaceae</taxon>
        <taxon>Penicillium</taxon>
    </lineage>
</organism>
<dbReference type="EMBL" id="WIWV01000049">
    <property type="protein sequence ID" value="KAF7715898.1"/>
    <property type="molecule type" value="Genomic_DNA"/>
</dbReference>
<dbReference type="OrthoDB" id="4326688at2759"/>
<evidence type="ECO:0000313" key="2">
    <source>
        <dbReference type="Proteomes" id="UP000631181"/>
    </source>
</evidence>
<dbReference type="AlphaFoldDB" id="A0A8J8W1V7"/>
<comment type="caution">
    <text evidence="1">The sequence shown here is derived from an EMBL/GenBank/DDBJ whole genome shotgun (WGS) entry which is preliminary data.</text>
</comment>
<proteinExistence type="predicted"/>
<accession>A0A8J8W1V7</accession>
<gene>
    <name evidence="1" type="ORF">PECM_006218</name>
</gene>